<evidence type="ECO:0000256" key="1">
    <source>
        <dbReference type="SAM" id="MobiDB-lite"/>
    </source>
</evidence>
<evidence type="ECO:0000313" key="3">
    <source>
        <dbReference type="EMBL" id="MFD1548541.1"/>
    </source>
</evidence>
<dbReference type="RefSeq" id="WP_125700174.1">
    <property type="nucleotide sequence ID" value="NZ_JBHTOM010000003.1"/>
</dbReference>
<gene>
    <name evidence="3" type="ORF">ACFQ5T_02455</name>
</gene>
<proteinExistence type="predicted"/>
<evidence type="ECO:0000256" key="2">
    <source>
        <dbReference type="SAM" id="Phobius"/>
    </source>
</evidence>
<accession>A0ABW4H1E5</accession>
<keyword evidence="2" id="KW-0812">Transmembrane</keyword>
<name>A0ABW4H1E5_9LACO</name>
<feature type="compositionally biased region" description="Low complexity" evidence="1">
    <location>
        <begin position="59"/>
        <end position="78"/>
    </location>
</feature>
<evidence type="ECO:0008006" key="5">
    <source>
        <dbReference type="Google" id="ProtNLM"/>
    </source>
</evidence>
<dbReference type="EMBL" id="JBHTOM010000003">
    <property type="protein sequence ID" value="MFD1548541.1"/>
    <property type="molecule type" value="Genomic_DNA"/>
</dbReference>
<feature type="region of interest" description="Disordered" evidence="1">
    <location>
        <begin position="51"/>
        <end position="88"/>
    </location>
</feature>
<feature type="transmembrane region" description="Helical" evidence="2">
    <location>
        <begin position="27"/>
        <end position="46"/>
    </location>
</feature>
<dbReference type="Proteomes" id="UP001597195">
    <property type="component" value="Unassembled WGS sequence"/>
</dbReference>
<keyword evidence="2" id="KW-0472">Membrane</keyword>
<sequence>MPKKQITDENGKKFTVVEQLPWYKRKVVWISIAGALILIFTLINVYSTHTTGEASNQDSSATASSTSSSDESQASSSAKEQDSKSSITTGKLSDDTTYTLVDSKKYLPKITDTSWKSGSLSIKNVYITKTKPFKYSDGGGSKTINGMVVLSYSYKSGEDVQLFDSQSKLSTSDGQQVDIDSFDSKNISDIDKGVTKQGEAVFLLENMSDVKKINNIRWRFDASPQNDDDDDILHSFDFQIPLKS</sequence>
<keyword evidence="4" id="KW-1185">Reference proteome</keyword>
<evidence type="ECO:0000313" key="4">
    <source>
        <dbReference type="Proteomes" id="UP001597195"/>
    </source>
</evidence>
<protein>
    <recommendedName>
        <fullName evidence="5">DUF5067 domain-containing protein</fullName>
    </recommendedName>
</protein>
<organism evidence="3 4">
    <name type="scientific">Levilactobacillus fuyuanensis</name>
    <dbReference type="NCBI Taxonomy" id="2486022"/>
    <lineage>
        <taxon>Bacteria</taxon>
        <taxon>Bacillati</taxon>
        <taxon>Bacillota</taxon>
        <taxon>Bacilli</taxon>
        <taxon>Lactobacillales</taxon>
        <taxon>Lactobacillaceae</taxon>
        <taxon>Levilactobacillus</taxon>
    </lineage>
</organism>
<comment type="caution">
    <text evidence="3">The sequence shown here is derived from an EMBL/GenBank/DDBJ whole genome shotgun (WGS) entry which is preliminary data.</text>
</comment>
<reference evidence="4" key="1">
    <citation type="journal article" date="2019" name="Int. J. Syst. Evol. Microbiol.">
        <title>The Global Catalogue of Microorganisms (GCM) 10K type strain sequencing project: providing services to taxonomists for standard genome sequencing and annotation.</title>
        <authorList>
            <consortium name="The Broad Institute Genomics Platform"/>
            <consortium name="The Broad Institute Genome Sequencing Center for Infectious Disease"/>
            <person name="Wu L."/>
            <person name="Ma J."/>
        </authorList>
    </citation>
    <scope>NUCLEOTIDE SEQUENCE [LARGE SCALE GENOMIC DNA]</scope>
    <source>
        <strain evidence="4">CCM 8906</strain>
    </source>
</reference>
<keyword evidence="2" id="KW-1133">Transmembrane helix</keyword>